<sequence length="176" mass="20028">MVIARILEMCFHVIQWALRAFAGFDLLYFIEIILFDLMIEFIDYSSTQIFNGSVFGRATTLETIDAAAVAHSPIVQKTYEALEFKSKLVPQEETMTITETPYKRNDQVATVPVVRSLFVWKMCQALDLPATFVPQENDTTLSCKQFKVNKPVPIVYSVAVFEMCKTLELKAQLADQ</sequence>
<comment type="caution">
    <text evidence="1">The sequence shown here is derived from an EMBL/GenBank/DDBJ whole genome shotgun (WGS) entry which is preliminary data.</text>
</comment>
<name>A0A8X6PKJ1_NEPPI</name>
<dbReference type="AlphaFoldDB" id="A0A8X6PKJ1"/>
<keyword evidence="2" id="KW-1185">Reference proteome</keyword>
<reference evidence="1" key="1">
    <citation type="submission" date="2020-08" db="EMBL/GenBank/DDBJ databases">
        <title>Multicomponent nature underlies the extraordinary mechanical properties of spider dragline silk.</title>
        <authorList>
            <person name="Kono N."/>
            <person name="Nakamura H."/>
            <person name="Mori M."/>
            <person name="Yoshida Y."/>
            <person name="Ohtoshi R."/>
            <person name="Malay A.D."/>
            <person name="Moran D.A.P."/>
            <person name="Tomita M."/>
            <person name="Numata K."/>
            <person name="Arakawa K."/>
        </authorList>
    </citation>
    <scope>NUCLEOTIDE SEQUENCE</scope>
</reference>
<evidence type="ECO:0000313" key="1">
    <source>
        <dbReference type="EMBL" id="GFT76180.1"/>
    </source>
</evidence>
<evidence type="ECO:0000313" key="2">
    <source>
        <dbReference type="Proteomes" id="UP000887013"/>
    </source>
</evidence>
<organism evidence="1 2">
    <name type="scientific">Nephila pilipes</name>
    <name type="common">Giant wood spider</name>
    <name type="synonym">Nephila maculata</name>
    <dbReference type="NCBI Taxonomy" id="299642"/>
    <lineage>
        <taxon>Eukaryota</taxon>
        <taxon>Metazoa</taxon>
        <taxon>Ecdysozoa</taxon>
        <taxon>Arthropoda</taxon>
        <taxon>Chelicerata</taxon>
        <taxon>Arachnida</taxon>
        <taxon>Araneae</taxon>
        <taxon>Araneomorphae</taxon>
        <taxon>Entelegynae</taxon>
        <taxon>Araneoidea</taxon>
        <taxon>Nephilidae</taxon>
        <taxon>Nephila</taxon>
    </lineage>
</organism>
<dbReference type="EMBL" id="BMAW01022086">
    <property type="protein sequence ID" value="GFT76180.1"/>
    <property type="molecule type" value="Genomic_DNA"/>
</dbReference>
<accession>A0A8X6PKJ1</accession>
<dbReference type="OrthoDB" id="10523255at2759"/>
<proteinExistence type="predicted"/>
<dbReference type="Proteomes" id="UP000887013">
    <property type="component" value="Unassembled WGS sequence"/>
</dbReference>
<gene>
    <name evidence="1" type="ORF">NPIL_690331</name>
</gene>
<protein>
    <submittedName>
        <fullName evidence="1">Uncharacterized protein</fullName>
    </submittedName>
</protein>